<dbReference type="Proteomes" id="UP000230353">
    <property type="component" value="Unassembled WGS sequence"/>
</dbReference>
<organism evidence="4 5">
    <name type="scientific">Candidatus Tagabacteria bacterium CG09_land_8_20_14_0_10_41_14</name>
    <dbReference type="NCBI Taxonomy" id="1975021"/>
    <lineage>
        <taxon>Bacteria</taxon>
        <taxon>Candidatus Tagaibacteriota</taxon>
    </lineage>
</organism>
<evidence type="ECO:0000259" key="3">
    <source>
        <dbReference type="PROSITE" id="PS50110"/>
    </source>
</evidence>
<evidence type="ECO:0000256" key="1">
    <source>
        <dbReference type="ARBA" id="ARBA00022553"/>
    </source>
</evidence>
<feature type="domain" description="Response regulatory" evidence="3">
    <location>
        <begin position="9"/>
        <end position="126"/>
    </location>
</feature>
<dbReference type="SUPFAM" id="SSF52172">
    <property type="entry name" value="CheY-like"/>
    <property type="match status" value="1"/>
</dbReference>
<dbReference type="PROSITE" id="PS50110">
    <property type="entry name" value="RESPONSE_REGULATORY"/>
    <property type="match status" value="1"/>
</dbReference>
<evidence type="ECO:0000313" key="4">
    <source>
        <dbReference type="EMBL" id="PIS13298.1"/>
    </source>
</evidence>
<dbReference type="Pfam" id="PF00072">
    <property type="entry name" value="Response_reg"/>
    <property type="match status" value="1"/>
</dbReference>
<protein>
    <submittedName>
        <fullName evidence="4">Response regulator</fullName>
    </submittedName>
</protein>
<dbReference type="PANTHER" id="PTHR44591">
    <property type="entry name" value="STRESS RESPONSE REGULATOR PROTEIN 1"/>
    <property type="match status" value="1"/>
</dbReference>
<dbReference type="AlphaFoldDB" id="A0A2H0WMV9"/>
<dbReference type="EMBL" id="PEZL01000037">
    <property type="protein sequence ID" value="PIS13298.1"/>
    <property type="molecule type" value="Genomic_DNA"/>
</dbReference>
<evidence type="ECO:0000313" key="5">
    <source>
        <dbReference type="Proteomes" id="UP000230353"/>
    </source>
</evidence>
<name>A0A2H0WMV9_9BACT</name>
<accession>A0A2H0WMV9</accession>
<feature type="modified residue" description="4-aspartylphosphate" evidence="2">
    <location>
        <position position="59"/>
    </location>
</feature>
<sequence>MKQDEEKITVFLIDDDEFLLDMYALKFKSSGFKVEVAYGAKEALDKLKKGFHPDVVLLDIVMPKLDGFAFLEILKKEKLLKDSLVIILSNLGQKDDIEKGRLLGAADYIVKASFTPTEVVEKVKTLLKK</sequence>
<dbReference type="Gene3D" id="3.40.50.2300">
    <property type="match status" value="1"/>
</dbReference>
<evidence type="ECO:0000256" key="2">
    <source>
        <dbReference type="PROSITE-ProRule" id="PRU00169"/>
    </source>
</evidence>
<dbReference type="InterPro" id="IPR050595">
    <property type="entry name" value="Bact_response_regulator"/>
</dbReference>
<keyword evidence="1 2" id="KW-0597">Phosphoprotein</keyword>
<comment type="caution">
    <text evidence="4">The sequence shown here is derived from an EMBL/GenBank/DDBJ whole genome shotgun (WGS) entry which is preliminary data.</text>
</comment>
<dbReference type="InterPro" id="IPR011006">
    <property type="entry name" value="CheY-like_superfamily"/>
</dbReference>
<reference evidence="5" key="1">
    <citation type="submission" date="2017-09" db="EMBL/GenBank/DDBJ databases">
        <title>Depth-based differentiation of microbial function through sediment-hosted aquifers and enrichment of novel symbionts in the deep terrestrial subsurface.</title>
        <authorList>
            <person name="Probst A.J."/>
            <person name="Ladd B."/>
            <person name="Jarett J.K."/>
            <person name="Geller-Mcgrath D.E."/>
            <person name="Sieber C.M.K."/>
            <person name="Emerson J.B."/>
            <person name="Anantharaman K."/>
            <person name="Thomas B.C."/>
            <person name="Malmstrom R."/>
            <person name="Stieglmeier M."/>
            <person name="Klingl A."/>
            <person name="Woyke T."/>
            <person name="Ryan C.M."/>
            <person name="Banfield J.F."/>
        </authorList>
    </citation>
    <scope>NUCLEOTIDE SEQUENCE [LARGE SCALE GENOMIC DNA]</scope>
</reference>
<dbReference type="GO" id="GO:0000160">
    <property type="term" value="P:phosphorelay signal transduction system"/>
    <property type="evidence" value="ECO:0007669"/>
    <property type="project" value="InterPro"/>
</dbReference>
<dbReference type="InterPro" id="IPR001789">
    <property type="entry name" value="Sig_transdc_resp-reg_receiver"/>
</dbReference>
<dbReference type="SMART" id="SM00448">
    <property type="entry name" value="REC"/>
    <property type="match status" value="1"/>
</dbReference>
<proteinExistence type="predicted"/>
<dbReference type="PANTHER" id="PTHR44591:SF3">
    <property type="entry name" value="RESPONSE REGULATORY DOMAIN-CONTAINING PROTEIN"/>
    <property type="match status" value="1"/>
</dbReference>
<gene>
    <name evidence="4" type="ORF">COT67_02555</name>
</gene>